<evidence type="ECO:0000313" key="1">
    <source>
        <dbReference type="EMBL" id="TNC05500.1"/>
    </source>
</evidence>
<feature type="non-terminal residue" evidence="2">
    <location>
        <position position="48"/>
    </location>
</feature>
<dbReference type="Proteomes" id="UP000305267">
    <property type="component" value="Unassembled WGS sequence"/>
</dbReference>
<organism evidence="2 3">
    <name type="scientific">Methylobacterium terricola</name>
    <dbReference type="NCBI Taxonomy" id="2583531"/>
    <lineage>
        <taxon>Bacteria</taxon>
        <taxon>Pseudomonadati</taxon>
        <taxon>Pseudomonadota</taxon>
        <taxon>Alphaproteobacteria</taxon>
        <taxon>Hyphomicrobiales</taxon>
        <taxon>Methylobacteriaceae</taxon>
        <taxon>Methylobacterium</taxon>
    </lineage>
</organism>
<protein>
    <submittedName>
        <fullName evidence="2">Gluconate 2-dehydrogenase subunit 3 family protein</fullName>
    </submittedName>
</protein>
<proteinExistence type="predicted"/>
<evidence type="ECO:0000313" key="3">
    <source>
        <dbReference type="Proteomes" id="UP000305267"/>
    </source>
</evidence>
<dbReference type="EMBL" id="VDDA01000021">
    <property type="protein sequence ID" value="TNC08743.1"/>
    <property type="molecule type" value="Genomic_DNA"/>
</dbReference>
<accession>A0A5C4L8M5</accession>
<evidence type="ECO:0000313" key="2">
    <source>
        <dbReference type="EMBL" id="TNC08743.1"/>
    </source>
</evidence>
<name>A0A5C4L8M5_9HYPH</name>
<dbReference type="EMBL" id="VDDA01000060">
    <property type="protein sequence ID" value="TNC05500.1"/>
    <property type="molecule type" value="Genomic_DNA"/>
</dbReference>
<dbReference type="AlphaFoldDB" id="A0A5C4L8M5"/>
<comment type="caution">
    <text evidence="2">The sequence shown here is derived from an EMBL/GenBank/DDBJ whole genome shotgun (WGS) entry which is preliminary data.</text>
</comment>
<sequence length="48" mass="5577">MLPRRDLYPGYDVLAKRDGPSWNAKTRAVLDERLAIGPETRRFFVEAE</sequence>
<reference evidence="2 3" key="1">
    <citation type="submission" date="2019-06" db="EMBL/GenBank/DDBJ databases">
        <title>Genome of Methylobacterium sp. 17Sr1-39.</title>
        <authorList>
            <person name="Seo T."/>
        </authorList>
    </citation>
    <scope>NUCLEOTIDE SEQUENCE [LARGE SCALE GENOMIC DNA]</scope>
    <source>
        <strain evidence="2 3">17Sr1-39</strain>
    </source>
</reference>
<gene>
    <name evidence="2" type="ORF">FF100_28270</name>
    <name evidence="1" type="ORF">FF100_35585</name>
</gene>
<keyword evidence="3" id="KW-1185">Reference proteome</keyword>